<keyword evidence="2" id="KW-1185">Reference proteome</keyword>
<comment type="caution">
    <text evidence="1">The sequence shown here is derived from an EMBL/GenBank/DDBJ whole genome shotgun (WGS) entry which is preliminary data.</text>
</comment>
<accession>A0A5S5AXM4</accession>
<protein>
    <submittedName>
        <fullName evidence="1">Uncharacterized protein</fullName>
    </submittedName>
</protein>
<name>A0A5S5AXM4_9FIRM</name>
<sequence length="93" mass="10505">MKIYSFRLGKGDEDIQQLLESLGRNERSPYIKNALRFYRDFGEKISRMAIILEKIEASGLSLPTPQKGVEPEAAGDDTAEKILIESLEDILSF</sequence>
<evidence type="ECO:0000313" key="2">
    <source>
        <dbReference type="Proteomes" id="UP000322294"/>
    </source>
</evidence>
<dbReference type="EMBL" id="VNHO01000007">
    <property type="protein sequence ID" value="TYP56832.1"/>
    <property type="molecule type" value="Genomic_DNA"/>
</dbReference>
<dbReference type="Proteomes" id="UP000322294">
    <property type="component" value="Unassembled WGS sequence"/>
</dbReference>
<organism evidence="1 2">
    <name type="scientific">Thermosediminibacter litoriperuensis</name>
    <dbReference type="NCBI Taxonomy" id="291989"/>
    <lineage>
        <taxon>Bacteria</taxon>
        <taxon>Bacillati</taxon>
        <taxon>Bacillota</taxon>
        <taxon>Clostridia</taxon>
        <taxon>Thermosediminibacterales</taxon>
        <taxon>Thermosediminibacteraceae</taxon>
        <taxon>Thermosediminibacter</taxon>
    </lineage>
</organism>
<gene>
    <name evidence="1" type="ORF">LZ11_00895</name>
</gene>
<evidence type="ECO:0000313" key="1">
    <source>
        <dbReference type="EMBL" id="TYP56832.1"/>
    </source>
</evidence>
<reference evidence="1 2" key="1">
    <citation type="submission" date="2019-07" db="EMBL/GenBank/DDBJ databases">
        <title>Genomic Encyclopedia of Type Strains, Phase I: the one thousand microbial genomes (KMG-I) project.</title>
        <authorList>
            <person name="Kyrpides N."/>
        </authorList>
    </citation>
    <scope>NUCLEOTIDE SEQUENCE [LARGE SCALE GENOMIC DNA]</scope>
    <source>
        <strain evidence="1 2">DSM 16647</strain>
    </source>
</reference>
<dbReference type="AlphaFoldDB" id="A0A5S5AXM4"/>
<dbReference type="OrthoDB" id="1729915at2"/>
<dbReference type="RefSeq" id="WP_148866684.1">
    <property type="nucleotide sequence ID" value="NZ_VNHO01000007.1"/>
</dbReference>
<proteinExistence type="predicted"/>